<evidence type="ECO:0000256" key="1">
    <source>
        <dbReference type="SAM" id="Phobius"/>
    </source>
</evidence>
<keyword evidence="1" id="KW-1133">Transmembrane helix</keyword>
<keyword evidence="3" id="KW-1185">Reference proteome</keyword>
<keyword evidence="1" id="KW-0812">Transmembrane</keyword>
<comment type="caution">
    <text evidence="2">The sequence shown here is derived from an EMBL/GenBank/DDBJ whole genome shotgun (WGS) entry which is preliminary data.</text>
</comment>
<accession>A0A6A1WF28</accession>
<dbReference type="EMBL" id="RXIC02000020">
    <property type="protein sequence ID" value="KAB1222298.1"/>
    <property type="molecule type" value="Genomic_DNA"/>
</dbReference>
<reference evidence="2 3" key="1">
    <citation type="journal article" date="2019" name="Plant Biotechnol. J.">
        <title>The red bayberry genome and genetic basis of sex determination.</title>
        <authorList>
            <person name="Jia H.M."/>
            <person name="Jia H.J."/>
            <person name="Cai Q.L."/>
            <person name="Wang Y."/>
            <person name="Zhao H.B."/>
            <person name="Yang W.F."/>
            <person name="Wang G.Y."/>
            <person name="Li Y.H."/>
            <person name="Zhan D.L."/>
            <person name="Shen Y.T."/>
            <person name="Niu Q.F."/>
            <person name="Chang L."/>
            <person name="Qiu J."/>
            <person name="Zhao L."/>
            <person name="Xie H.B."/>
            <person name="Fu W.Y."/>
            <person name="Jin J."/>
            <person name="Li X.W."/>
            <person name="Jiao Y."/>
            <person name="Zhou C.C."/>
            <person name="Tu T."/>
            <person name="Chai C.Y."/>
            <person name="Gao J.L."/>
            <person name="Fan L.J."/>
            <person name="van de Weg E."/>
            <person name="Wang J.Y."/>
            <person name="Gao Z.S."/>
        </authorList>
    </citation>
    <scope>NUCLEOTIDE SEQUENCE [LARGE SCALE GENOMIC DNA]</scope>
    <source>
        <tissue evidence="2">Leaves</tissue>
    </source>
</reference>
<dbReference type="Proteomes" id="UP000516437">
    <property type="component" value="Chromosome 2"/>
</dbReference>
<protein>
    <submittedName>
        <fullName evidence="2">Uncharacterized protein</fullName>
    </submittedName>
</protein>
<proteinExistence type="predicted"/>
<gene>
    <name evidence="2" type="ORF">CJ030_MR2G016179</name>
</gene>
<feature type="transmembrane region" description="Helical" evidence="1">
    <location>
        <begin position="31"/>
        <end position="50"/>
    </location>
</feature>
<sequence>MRSMGTTRPVLFGYHAPWTISFISGGGSKESQIIITITITIIILTFRGLCPSTLVDLSRYHTKFSLEKAPVLRGKNFS</sequence>
<name>A0A6A1WF28_9ROSI</name>
<evidence type="ECO:0000313" key="3">
    <source>
        <dbReference type="Proteomes" id="UP000516437"/>
    </source>
</evidence>
<evidence type="ECO:0000313" key="2">
    <source>
        <dbReference type="EMBL" id="KAB1222298.1"/>
    </source>
</evidence>
<keyword evidence="1" id="KW-0472">Membrane</keyword>
<organism evidence="2 3">
    <name type="scientific">Morella rubra</name>
    <name type="common">Chinese bayberry</name>
    <dbReference type="NCBI Taxonomy" id="262757"/>
    <lineage>
        <taxon>Eukaryota</taxon>
        <taxon>Viridiplantae</taxon>
        <taxon>Streptophyta</taxon>
        <taxon>Embryophyta</taxon>
        <taxon>Tracheophyta</taxon>
        <taxon>Spermatophyta</taxon>
        <taxon>Magnoliopsida</taxon>
        <taxon>eudicotyledons</taxon>
        <taxon>Gunneridae</taxon>
        <taxon>Pentapetalae</taxon>
        <taxon>rosids</taxon>
        <taxon>fabids</taxon>
        <taxon>Fagales</taxon>
        <taxon>Myricaceae</taxon>
        <taxon>Morella</taxon>
    </lineage>
</organism>
<dbReference type="AlphaFoldDB" id="A0A6A1WF28"/>